<keyword evidence="2" id="KW-0677">Repeat</keyword>
<dbReference type="AlphaFoldDB" id="A0AAD3SAJ9"/>
<dbReference type="EMBL" id="BSYO01000007">
    <property type="protein sequence ID" value="GMH07406.1"/>
    <property type="molecule type" value="Genomic_DNA"/>
</dbReference>
<dbReference type="FunFam" id="1.25.40.10:FF:000442">
    <property type="entry name" value="Pentatricopeptide repeat-containing protein At3g49710"/>
    <property type="match status" value="1"/>
</dbReference>
<evidence type="ECO:0008006" key="6">
    <source>
        <dbReference type="Google" id="ProtNLM"/>
    </source>
</evidence>
<dbReference type="InterPro" id="IPR046960">
    <property type="entry name" value="PPR_At4g14850-like_plant"/>
</dbReference>
<feature type="repeat" description="PPR" evidence="3">
    <location>
        <begin position="485"/>
        <end position="519"/>
    </location>
</feature>
<feature type="repeat" description="PPR" evidence="3">
    <location>
        <begin position="203"/>
        <end position="237"/>
    </location>
</feature>
<dbReference type="PROSITE" id="PS51375">
    <property type="entry name" value="PPR"/>
    <property type="match status" value="7"/>
</dbReference>
<dbReference type="InterPro" id="IPR046848">
    <property type="entry name" value="E_motif"/>
</dbReference>
<dbReference type="FunFam" id="1.25.40.10:FF:000090">
    <property type="entry name" value="Pentatricopeptide repeat-containing protein, chloroplastic"/>
    <property type="match status" value="1"/>
</dbReference>
<feature type="repeat" description="PPR" evidence="3">
    <location>
        <begin position="318"/>
        <end position="352"/>
    </location>
</feature>
<feature type="repeat" description="PPR" evidence="3">
    <location>
        <begin position="586"/>
        <end position="620"/>
    </location>
</feature>
<dbReference type="FunFam" id="1.25.40.10:FF:000073">
    <property type="entry name" value="Pentatricopeptide repeat-containing protein chloroplastic"/>
    <property type="match status" value="1"/>
</dbReference>
<dbReference type="Pfam" id="PF20431">
    <property type="entry name" value="E_motif"/>
    <property type="match status" value="1"/>
</dbReference>
<keyword evidence="5" id="KW-1185">Reference proteome</keyword>
<evidence type="ECO:0000313" key="4">
    <source>
        <dbReference type="EMBL" id="GMH07406.1"/>
    </source>
</evidence>
<feature type="repeat" description="PPR" evidence="3">
    <location>
        <begin position="71"/>
        <end position="101"/>
    </location>
</feature>
<sequence length="779" mass="86617">MGKESYWYIANFLENCIAQKSHKSGKLLHARILRTGLSSDTFLCNRLIDFYSKCSKIRSARHVFDKVPERDIFSWNAILSALCTANNLIDAHMLFDEMPERNVVSWNNMISAFVKCGDAMKALDFYTIMISEGLMPTHFTLASVLCACGILLDVDFGRKCHGLALKIGIDKNMYVGNALLSMYAKCRYIADAVKAFADLQEPNEVSFTALIGGLGDTENVGEALEMFKLMHRTRICIDAISLSCILGICATGKSGGSGLSHQNDSLLAKVNGQLIHCLSIKLGIDNDFHLMNSLLDMYAKNADMGSAERIFYILSIPSTVSWNIMIAGYGQNYQIGEAIEFMQRMECSGVAPDEVTFINMLSACVKTGSIEVGHQVFDKMPCPSLSSWNAILSGYSQIESHKETITLFREMQCRNVNPDRTTLAIILGSCAGMELLGCGKQVHAVSLKFSFHNDMYVGSGLITMYSKGGKMDKAMLVFNRLPELDIACWNSIMTGFSVNSLCKEAFVYFNLMRGRDVSPNQFSYGTLLSCCAEQSFSSQGGQYHCQIVKDGYINDVFVGSALIDMYCKCGDVEGARHLFDSFPSKNTVVWNEMMHGYAQNGCGEEAVHLYHYMIMSGGKPDGITFVAVLNACSHSGLVDEGMKIFESISSEHKMDPLLEHYTCIIDALGRASRLQEAEMLLNKMPCKDDPIIWEVLLSSCRVHTDVHVARKAAKKLLYLNPQNHTPYVLLANIYSSLGRWDEARALRELMSEKRVGKDPGFSWIEHKNGKDDSHVTRSK</sequence>
<reference evidence="4" key="1">
    <citation type="submission" date="2023-05" db="EMBL/GenBank/DDBJ databases">
        <title>Nepenthes gracilis genome sequencing.</title>
        <authorList>
            <person name="Fukushima K."/>
        </authorList>
    </citation>
    <scope>NUCLEOTIDE SEQUENCE</scope>
    <source>
        <strain evidence="4">SING2019-196</strain>
    </source>
</reference>
<dbReference type="Pfam" id="PF13041">
    <property type="entry name" value="PPR_2"/>
    <property type="match status" value="5"/>
</dbReference>
<dbReference type="Pfam" id="PF01535">
    <property type="entry name" value="PPR"/>
    <property type="match status" value="4"/>
</dbReference>
<dbReference type="InterPro" id="IPR002885">
    <property type="entry name" value="PPR_rpt"/>
</dbReference>
<organism evidence="4 5">
    <name type="scientific">Nepenthes gracilis</name>
    <name type="common">Slender pitcher plant</name>
    <dbReference type="NCBI Taxonomy" id="150966"/>
    <lineage>
        <taxon>Eukaryota</taxon>
        <taxon>Viridiplantae</taxon>
        <taxon>Streptophyta</taxon>
        <taxon>Embryophyta</taxon>
        <taxon>Tracheophyta</taxon>
        <taxon>Spermatophyta</taxon>
        <taxon>Magnoliopsida</taxon>
        <taxon>eudicotyledons</taxon>
        <taxon>Gunneridae</taxon>
        <taxon>Pentapetalae</taxon>
        <taxon>Caryophyllales</taxon>
        <taxon>Nepenthaceae</taxon>
        <taxon>Nepenthes</taxon>
    </lineage>
</organism>
<dbReference type="Proteomes" id="UP001279734">
    <property type="component" value="Unassembled WGS sequence"/>
</dbReference>
<dbReference type="GO" id="GO:0009451">
    <property type="term" value="P:RNA modification"/>
    <property type="evidence" value="ECO:0007669"/>
    <property type="project" value="InterPro"/>
</dbReference>
<dbReference type="NCBIfam" id="TIGR00756">
    <property type="entry name" value="PPR"/>
    <property type="match status" value="8"/>
</dbReference>
<accession>A0AAD3SAJ9</accession>
<evidence type="ECO:0000313" key="5">
    <source>
        <dbReference type="Proteomes" id="UP001279734"/>
    </source>
</evidence>
<proteinExistence type="inferred from homology"/>
<feature type="repeat" description="PPR" evidence="3">
    <location>
        <begin position="384"/>
        <end position="418"/>
    </location>
</feature>
<dbReference type="GO" id="GO:0003729">
    <property type="term" value="F:mRNA binding"/>
    <property type="evidence" value="ECO:0007669"/>
    <property type="project" value="UniProtKB-ARBA"/>
</dbReference>
<protein>
    <recommendedName>
        <fullName evidence="6">Pentatricopeptide repeat-containing protein</fullName>
    </recommendedName>
</protein>
<dbReference type="InterPro" id="IPR011990">
    <property type="entry name" value="TPR-like_helical_dom_sf"/>
</dbReference>
<dbReference type="PANTHER" id="PTHR47926:SF343">
    <property type="entry name" value="PENTACOTRIPEPTIDE-REPEAT REGION OF PRORP DOMAIN-CONTAINING PROTEIN"/>
    <property type="match status" value="1"/>
</dbReference>
<dbReference type="Gene3D" id="1.25.40.10">
    <property type="entry name" value="Tetratricopeptide repeat domain"/>
    <property type="match status" value="6"/>
</dbReference>
<evidence type="ECO:0000256" key="1">
    <source>
        <dbReference type="ARBA" id="ARBA00006643"/>
    </source>
</evidence>
<dbReference type="PANTHER" id="PTHR47926">
    <property type="entry name" value="PENTATRICOPEPTIDE REPEAT-CONTAINING PROTEIN"/>
    <property type="match status" value="1"/>
</dbReference>
<feature type="repeat" description="PPR" evidence="3">
    <location>
        <begin position="102"/>
        <end position="136"/>
    </location>
</feature>
<evidence type="ECO:0000256" key="3">
    <source>
        <dbReference type="PROSITE-ProRule" id="PRU00708"/>
    </source>
</evidence>
<evidence type="ECO:0000256" key="2">
    <source>
        <dbReference type="ARBA" id="ARBA00022737"/>
    </source>
</evidence>
<comment type="similarity">
    <text evidence="1">Belongs to the PPR family. PCMP-H subfamily.</text>
</comment>
<name>A0AAD3SAJ9_NEPGR</name>
<gene>
    <name evidence="4" type="ORF">Nepgr_009246</name>
</gene>
<comment type="caution">
    <text evidence="4">The sequence shown here is derived from an EMBL/GenBank/DDBJ whole genome shotgun (WGS) entry which is preliminary data.</text>
</comment>
<dbReference type="SUPFAM" id="SSF48452">
    <property type="entry name" value="TPR-like"/>
    <property type="match status" value="1"/>
</dbReference>